<evidence type="ECO:0000313" key="1">
    <source>
        <dbReference type="EMBL" id="KAI5653852.1"/>
    </source>
</evidence>
<accession>A0ACC0A1L7</accession>
<gene>
    <name evidence="1" type="ORF">M9H77_31039</name>
</gene>
<organism evidence="1 2">
    <name type="scientific">Catharanthus roseus</name>
    <name type="common">Madagascar periwinkle</name>
    <name type="synonym">Vinca rosea</name>
    <dbReference type="NCBI Taxonomy" id="4058"/>
    <lineage>
        <taxon>Eukaryota</taxon>
        <taxon>Viridiplantae</taxon>
        <taxon>Streptophyta</taxon>
        <taxon>Embryophyta</taxon>
        <taxon>Tracheophyta</taxon>
        <taxon>Spermatophyta</taxon>
        <taxon>Magnoliopsida</taxon>
        <taxon>eudicotyledons</taxon>
        <taxon>Gunneridae</taxon>
        <taxon>Pentapetalae</taxon>
        <taxon>asterids</taxon>
        <taxon>lamiids</taxon>
        <taxon>Gentianales</taxon>
        <taxon>Apocynaceae</taxon>
        <taxon>Rauvolfioideae</taxon>
        <taxon>Vinceae</taxon>
        <taxon>Catharanthinae</taxon>
        <taxon>Catharanthus</taxon>
    </lineage>
</organism>
<evidence type="ECO:0000313" key="2">
    <source>
        <dbReference type="Proteomes" id="UP001060085"/>
    </source>
</evidence>
<keyword evidence="2" id="KW-1185">Reference proteome</keyword>
<dbReference type="Proteomes" id="UP001060085">
    <property type="component" value="Linkage Group LG07"/>
</dbReference>
<proteinExistence type="predicted"/>
<protein>
    <submittedName>
        <fullName evidence="1">Uncharacterized protein</fullName>
    </submittedName>
</protein>
<name>A0ACC0A1L7_CATRO</name>
<sequence>MQVTNAENEQGTKKSFIGIGNQASVERVRKLADEHHIACFCIIEPLIEFSKLLEVTNQIESLIHILGFARLKFWMRLSFTLVSVFSLVTPPSGGKTGLMWGSLKIMPRRFSCLDIHMGILESSGHLSLKSAVNIFQPVSDKSWVFNWHPKAIVGMGRTPPITFFGFALLHKIYGGLFHELGLAKDFLLPHITCNSPHIHDRFWFAGCFASLDRSRLHHYRRNHGLANQISLFDPPIFLLCVKFIAPIDGVFLETGISRDSMHKRRATGGKKKAWRKKRKYELGRQPASTKLSSNKTVRRVRVRGGNVKWRALRLDTGNYSWGSEAVTRKTRILDVVYNASNNELVRTQTLVKSAIVQVDAAPFKQWYLQHYGVDIGRKKKAAATKKEGEEAEGGAATEETKKSNHVVRKLEKRQKDRKLDHHIEEQFGSGRLLACISSRPGQCGRADGYILEGKELEFYMKKLQRKKGKSAGAA</sequence>
<comment type="caution">
    <text evidence="1">The sequence shown here is derived from an EMBL/GenBank/DDBJ whole genome shotgun (WGS) entry which is preliminary data.</text>
</comment>
<dbReference type="EMBL" id="CM044707">
    <property type="protein sequence ID" value="KAI5653852.1"/>
    <property type="molecule type" value="Genomic_DNA"/>
</dbReference>
<reference evidence="2" key="1">
    <citation type="journal article" date="2023" name="Nat. Plants">
        <title>Single-cell RNA sequencing provides a high-resolution roadmap for understanding the multicellular compartmentation of specialized metabolism.</title>
        <authorList>
            <person name="Sun S."/>
            <person name="Shen X."/>
            <person name="Li Y."/>
            <person name="Li Y."/>
            <person name="Wang S."/>
            <person name="Li R."/>
            <person name="Zhang H."/>
            <person name="Shen G."/>
            <person name="Guo B."/>
            <person name="Wei J."/>
            <person name="Xu J."/>
            <person name="St-Pierre B."/>
            <person name="Chen S."/>
            <person name="Sun C."/>
        </authorList>
    </citation>
    <scope>NUCLEOTIDE SEQUENCE [LARGE SCALE GENOMIC DNA]</scope>
</reference>